<proteinExistence type="inferred from homology"/>
<evidence type="ECO:0000256" key="3">
    <source>
        <dbReference type="ARBA" id="ARBA00022475"/>
    </source>
</evidence>
<dbReference type="Pfam" id="PF09767">
    <property type="entry name" value="DUF2053"/>
    <property type="match status" value="1"/>
</dbReference>
<feature type="transmembrane region" description="Helical" evidence="11">
    <location>
        <begin position="171"/>
        <end position="189"/>
    </location>
</feature>
<comment type="subcellular location">
    <subcellularLocation>
        <location evidence="2">Cell membrane</location>
        <topology evidence="2">Multi-pass membrane protein</topology>
    </subcellularLocation>
    <subcellularLocation>
        <location evidence="1">Endoplasmic reticulum membrane</location>
        <topology evidence="1">Multi-pass membrane protein</topology>
    </subcellularLocation>
</comment>
<dbReference type="Proteomes" id="UP001281761">
    <property type="component" value="Unassembled WGS sequence"/>
</dbReference>
<evidence type="ECO:0000256" key="11">
    <source>
        <dbReference type="SAM" id="Phobius"/>
    </source>
</evidence>
<comment type="similarity">
    <text evidence="8">Belongs to the TMEM147 family.</text>
</comment>
<dbReference type="PANTHER" id="PTHR12869:SF0">
    <property type="entry name" value="BOS COMPLEX SUBUNIT TMEM147"/>
    <property type="match status" value="1"/>
</dbReference>
<evidence type="ECO:0000313" key="12">
    <source>
        <dbReference type="EMBL" id="KAK2965005.1"/>
    </source>
</evidence>
<evidence type="ECO:0000256" key="2">
    <source>
        <dbReference type="ARBA" id="ARBA00004651"/>
    </source>
</evidence>
<keyword evidence="13" id="KW-1185">Reference proteome</keyword>
<evidence type="ECO:0000256" key="9">
    <source>
        <dbReference type="ARBA" id="ARBA00034846"/>
    </source>
</evidence>
<dbReference type="PANTHER" id="PTHR12869">
    <property type="entry name" value="SMALL SEVEN TRANSMEMBRANE DOMAIN-CONTAINING PROTEIN"/>
    <property type="match status" value="1"/>
</dbReference>
<reference evidence="12 13" key="1">
    <citation type="journal article" date="2022" name="bioRxiv">
        <title>Genomics of Preaxostyla Flagellates Illuminates Evolutionary Transitions and the Path Towards Mitochondrial Loss.</title>
        <authorList>
            <person name="Novak L.V.F."/>
            <person name="Treitli S.C."/>
            <person name="Pyrih J."/>
            <person name="Halakuc P."/>
            <person name="Pipaliya S.V."/>
            <person name="Vacek V."/>
            <person name="Brzon O."/>
            <person name="Soukal P."/>
            <person name="Eme L."/>
            <person name="Dacks J.B."/>
            <person name="Karnkowska A."/>
            <person name="Elias M."/>
            <person name="Hampl V."/>
        </authorList>
    </citation>
    <scope>NUCLEOTIDE SEQUENCE [LARGE SCALE GENOMIC DNA]</scope>
    <source>
        <strain evidence="12">NAU3</strain>
        <tissue evidence="12">Gut</tissue>
    </source>
</reference>
<feature type="transmembrane region" description="Helical" evidence="11">
    <location>
        <begin position="6"/>
        <end position="22"/>
    </location>
</feature>
<keyword evidence="7 11" id="KW-0472">Membrane</keyword>
<sequence length="222" mass="25083">MAFISLLNALILTFGPYVILLFTTKLKEKFQYKIALKTLVVFVLCAIGRLLVDLLIPPNEDNLEFTSLQGISITLKFLVDLFGLAVAQRRCQSVDARIWSVGFSWAFYSCLFTRALPIVISANSSEFRFETLIESLDASMEILKYLALGIAVWTLDPTWTSRSRQTTTKSVTVILAVLGVLMTESYFASLSFYKFYASACALITFIVCFTVELKVYNKHMNR</sequence>
<keyword evidence="6 11" id="KW-1133">Transmembrane helix</keyword>
<feature type="transmembrane region" description="Helical" evidence="11">
    <location>
        <begin position="34"/>
        <end position="56"/>
    </location>
</feature>
<evidence type="ECO:0000256" key="4">
    <source>
        <dbReference type="ARBA" id="ARBA00022692"/>
    </source>
</evidence>
<feature type="transmembrane region" description="Helical" evidence="11">
    <location>
        <begin position="68"/>
        <end position="87"/>
    </location>
</feature>
<evidence type="ECO:0000313" key="13">
    <source>
        <dbReference type="Proteomes" id="UP001281761"/>
    </source>
</evidence>
<evidence type="ECO:0000256" key="6">
    <source>
        <dbReference type="ARBA" id="ARBA00022989"/>
    </source>
</evidence>
<dbReference type="InterPro" id="IPR019164">
    <property type="entry name" value="TMEM147"/>
</dbReference>
<dbReference type="EMBL" id="JARBJD010000001">
    <property type="protein sequence ID" value="KAK2965005.1"/>
    <property type="molecule type" value="Genomic_DNA"/>
</dbReference>
<evidence type="ECO:0000256" key="1">
    <source>
        <dbReference type="ARBA" id="ARBA00004477"/>
    </source>
</evidence>
<organism evidence="12 13">
    <name type="scientific">Blattamonas nauphoetae</name>
    <dbReference type="NCBI Taxonomy" id="2049346"/>
    <lineage>
        <taxon>Eukaryota</taxon>
        <taxon>Metamonada</taxon>
        <taxon>Preaxostyla</taxon>
        <taxon>Oxymonadida</taxon>
        <taxon>Blattamonas</taxon>
    </lineage>
</organism>
<accession>A0ABQ9YMK5</accession>
<keyword evidence="5" id="KW-0256">Endoplasmic reticulum</keyword>
<comment type="caution">
    <text evidence="12">The sequence shown here is derived from an EMBL/GenBank/DDBJ whole genome shotgun (WGS) entry which is preliminary data.</text>
</comment>
<protein>
    <recommendedName>
        <fullName evidence="9">BOS complex subunit TMEM147</fullName>
    </recommendedName>
    <alternativeName>
        <fullName evidence="10">Transmembrane protein 147</fullName>
    </alternativeName>
</protein>
<evidence type="ECO:0000256" key="5">
    <source>
        <dbReference type="ARBA" id="ARBA00022824"/>
    </source>
</evidence>
<evidence type="ECO:0000256" key="10">
    <source>
        <dbReference type="ARBA" id="ARBA00034899"/>
    </source>
</evidence>
<gene>
    <name evidence="12" type="ORF">BLNAU_306</name>
</gene>
<evidence type="ECO:0000256" key="8">
    <source>
        <dbReference type="ARBA" id="ARBA00034739"/>
    </source>
</evidence>
<evidence type="ECO:0000256" key="7">
    <source>
        <dbReference type="ARBA" id="ARBA00023136"/>
    </source>
</evidence>
<keyword evidence="4 11" id="KW-0812">Transmembrane</keyword>
<name>A0ABQ9YMK5_9EUKA</name>
<feature type="transmembrane region" description="Helical" evidence="11">
    <location>
        <begin position="195"/>
        <end position="216"/>
    </location>
</feature>
<keyword evidence="3" id="KW-1003">Cell membrane</keyword>